<keyword evidence="6" id="KW-0598">Phosphotransferase system</keyword>
<evidence type="ECO:0000256" key="6">
    <source>
        <dbReference type="ARBA" id="ARBA00022683"/>
    </source>
</evidence>
<evidence type="ECO:0000256" key="3">
    <source>
        <dbReference type="ARBA" id="ARBA00022475"/>
    </source>
</evidence>
<reference evidence="15" key="1">
    <citation type="journal article" date="2022" name="Int. J. Syst. Evol. Microbiol.">
        <title>Granulimonas faecalis gen. nov., sp. nov., and Leptogranulimonas caecicola gen. nov., sp. nov., novel lactate-producing Atopobiaceae bacteria isolated from mouse intestines, and an emended description of the family Atopobiaceae.</title>
        <authorList>
            <person name="Morinaga K."/>
            <person name="Kusada H."/>
            <person name="Sakamoto S."/>
            <person name="Murakami T."/>
            <person name="Toyoda A."/>
            <person name="Mori H."/>
            <person name="Meng X.Y."/>
            <person name="Takashino M."/>
            <person name="Murotomi K."/>
            <person name="Tamaki H."/>
        </authorList>
    </citation>
    <scope>NUCLEOTIDE SEQUENCE</scope>
    <source>
        <strain evidence="15">OPF53</strain>
    </source>
</reference>
<feature type="transmembrane region" description="Helical" evidence="12">
    <location>
        <begin position="323"/>
        <end position="344"/>
    </location>
</feature>
<evidence type="ECO:0000259" key="13">
    <source>
        <dbReference type="PROSITE" id="PS51098"/>
    </source>
</evidence>
<dbReference type="RefSeq" id="WP_265590600.1">
    <property type="nucleotide sequence ID" value="NZ_BQKC01000001.1"/>
</dbReference>
<protein>
    <recommendedName>
        <fullName evidence="17">PTS beta-glucoside transporter subunit IIABC</fullName>
    </recommendedName>
</protein>
<feature type="transmembrane region" description="Helical" evidence="12">
    <location>
        <begin position="112"/>
        <end position="136"/>
    </location>
</feature>
<keyword evidence="8" id="KW-0418">Kinase</keyword>
<feature type="domain" description="PTS EIIB type-1" evidence="13">
    <location>
        <begin position="4"/>
        <end position="86"/>
    </location>
</feature>
<feature type="transmembrane region" description="Helical" evidence="12">
    <location>
        <begin position="203"/>
        <end position="229"/>
    </location>
</feature>
<feature type="transmembrane region" description="Helical" evidence="12">
    <location>
        <begin position="279"/>
        <end position="302"/>
    </location>
</feature>
<dbReference type="InterPro" id="IPR013013">
    <property type="entry name" value="PTS_EIIC_1"/>
</dbReference>
<dbReference type="GO" id="GO:0016301">
    <property type="term" value="F:kinase activity"/>
    <property type="evidence" value="ECO:0007669"/>
    <property type="project" value="UniProtKB-KW"/>
</dbReference>
<feature type="active site" description="Phosphocysteine intermediate; for EIIB activity" evidence="11">
    <location>
        <position position="26"/>
    </location>
</feature>
<keyword evidence="10 12" id="KW-0472">Membrane</keyword>
<dbReference type="Gene3D" id="3.30.1360.60">
    <property type="entry name" value="Glucose permease domain IIB"/>
    <property type="match status" value="1"/>
</dbReference>
<evidence type="ECO:0008006" key="17">
    <source>
        <dbReference type="Google" id="ProtNLM"/>
    </source>
</evidence>
<evidence type="ECO:0000313" key="16">
    <source>
        <dbReference type="Proteomes" id="UP001055025"/>
    </source>
</evidence>
<evidence type="ECO:0000256" key="2">
    <source>
        <dbReference type="ARBA" id="ARBA00022448"/>
    </source>
</evidence>
<comment type="subcellular location">
    <subcellularLocation>
        <location evidence="1">Cell membrane</location>
        <topology evidence="1">Multi-pass membrane protein</topology>
    </subcellularLocation>
</comment>
<dbReference type="PROSITE" id="PS01035">
    <property type="entry name" value="PTS_EIIB_TYPE_1_CYS"/>
    <property type="match status" value="1"/>
</dbReference>
<dbReference type="InterPro" id="IPR003352">
    <property type="entry name" value="PTS_EIIC"/>
</dbReference>
<evidence type="ECO:0000256" key="5">
    <source>
        <dbReference type="ARBA" id="ARBA00022679"/>
    </source>
</evidence>
<sequence>MDYKVTAERILEYVGGPENVANVSHCATRLRLILKDESLADDDAIRALDGIPNVAHGSGQYQILVGINVPKLYERFQPLVTGGAAETAAAVDEGGSPVTNVFSAISAIFSPLLAPLAGSGVLRGLLILCTQLGWIAEGSSTYTILYSASMAVFYFLPVLLAVSAAKRFGANPYISALIGAALIYPDFLGLMGDVGNGAMGDFFGIPVVLMNYSSTVIPIILAIWVYSHLFKLLDSKVPEDLQLVVTPLVSLVVMVPLTMIVIGPIGVYGGEVIAAGVNWLLGVSGMVAGAVVGGGWSVLVSVGMHWAVNPIMINNIAQNGMDYICPMTFACNFAVIGVALGVFLKAKDRDVKSFPSPA</sequence>
<evidence type="ECO:0000256" key="1">
    <source>
        <dbReference type="ARBA" id="ARBA00004651"/>
    </source>
</evidence>
<proteinExistence type="predicted"/>
<keyword evidence="16" id="KW-1185">Reference proteome</keyword>
<keyword evidence="4" id="KW-0762">Sugar transport</keyword>
<dbReference type="GO" id="GO:0090589">
    <property type="term" value="F:protein-phosphocysteine-trehalose phosphotransferase system transporter activity"/>
    <property type="evidence" value="ECO:0007669"/>
    <property type="project" value="TreeGrafter"/>
</dbReference>
<evidence type="ECO:0000256" key="4">
    <source>
        <dbReference type="ARBA" id="ARBA00022597"/>
    </source>
</evidence>
<dbReference type="Pfam" id="PF02378">
    <property type="entry name" value="PTS_EIIC"/>
    <property type="match status" value="1"/>
</dbReference>
<dbReference type="GO" id="GO:0009401">
    <property type="term" value="P:phosphoenolpyruvate-dependent sugar phosphotransferase system"/>
    <property type="evidence" value="ECO:0007669"/>
    <property type="project" value="UniProtKB-KW"/>
</dbReference>
<dbReference type="SUPFAM" id="SSF55604">
    <property type="entry name" value="Glucose permease domain IIB"/>
    <property type="match status" value="1"/>
</dbReference>
<dbReference type="InterPro" id="IPR001996">
    <property type="entry name" value="PTS_IIB_1"/>
</dbReference>
<dbReference type="PROSITE" id="PS51098">
    <property type="entry name" value="PTS_EIIB_TYPE_1"/>
    <property type="match status" value="1"/>
</dbReference>
<evidence type="ECO:0000256" key="7">
    <source>
        <dbReference type="ARBA" id="ARBA00022692"/>
    </source>
</evidence>
<dbReference type="GO" id="GO:0005886">
    <property type="term" value="C:plasma membrane"/>
    <property type="evidence" value="ECO:0007669"/>
    <property type="project" value="UniProtKB-SubCell"/>
</dbReference>
<keyword evidence="7 12" id="KW-0812">Transmembrane</keyword>
<accession>A0AAV5B2L1</accession>
<dbReference type="EMBL" id="BQKC01000001">
    <property type="protein sequence ID" value="GJM54873.1"/>
    <property type="molecule type" value="Genomic_DNA"/>
</dbReference>
<feature type="transmembrane region" description="Helical" evidence="12">
    <location>
        <begin position="173"/>
        <end position="191"/>
    </location>
</feature>
<feature type="domain" description="PTS EIIC type-1" evidence="14">
    <location>
        <begin position="103"/>
        <end position="358"/>
    </location>
</feature>
<feature type="transmembrane region" description="Helical" evidence="12">
    <location>
        <begin position="241"/>
        <end position="267"/>
    </location>
</feature>
<dbReference type="Proteomes" id="UP001055025">
    <property type="component" value="Unassembled WGS sequence"/>
</dbReference>
<dbReference type="InterPro" id="IPR018113">
    <property type="entry name" value="PTrfase_EIIB_Cys"/>
</dbReference>
<keyword evidence="3" id="KW-1003">Cell membrane</keyword>
<evidence type="ECO:0000256" key="8">
    <source>
        <dbReference type="ARBA" id="ARBA00022777"/>
    </source>
</evidence>
<dbReference type="PANTHER" id="PTHR30175:SF1">
    <property type="entry name" value="PTS SYSTEM ARBUTIN-, CELLOBIOSE-, AND SALICIN-SPECIFIC EIIBC COMPONENT-RELATED"/>
    <property type="match status" value="1"/>
</dbReference>
<comment type="caution">
    <text evidence="15">The sequence shown here is derived from an EMBL/GenBank/DDBJ whole genome shotgun (WGS) entry which is preliminary data.</text>
</comment>
<dbReference type="PROSITE" id="PS51103">
    <property type="entry name" value="PTS_EIIC_TYPE_1"/>
    <property type="match status" value="1"/>
</dbReference>
<dbReference type="AlphaFoldDB" id="A0AAV5B2L1"/>
<dbReference type="CDD" id="cd00212">
    <property type="entry name" value="PTS_IIB_glc"/>
    <property type="match status" value="1"/>
</dbReference>
<dbReference type="InterPro" id="IPR036878">
    <property type="entry name" value="Glu_permease_IIB"/>
</dbReference>
<evidence type="ECO:0000313" key="15">
    <source>
        <dbReference type="EMBL" id="GJM54873.1"/>
    </source>
</evidence>
<evidence type="ECO:0000256" key="10">
    <source>
        <dbReference type="ARBA" id="ARBA00023136"/>
    </source>
</evidence>
<dbReference type="GO" id="GO:0008982">
    <property type="term" value="F:protein-N(PI)-phosphohistidine-sugar phosphotransferase activity"/>
    <property type="evidence" value="ECO:0007669"/>
    <property type="project" value="InterPro"/>
</dbReference>
<dbReference type="GO" id="GO:0015771">
    <property type="term" value="P:trehalose transport"/>
    <property type="evidence" value="ECO:0007669"/>
    <property type="project" value="TreeGrafter"/>
</dbReference>
<feature type="transmembrane region" description="Helical" evidence="12">
    <location>
        <begin position="142"/>
        <end position="161"/>
    </location>
</feature>
<dbReference type="PANTHER" id="PTHR30175">
    <property type="entry name" value="PHOSPHOTRANSFERASE SYSTEM TRANSPORT PROTEIN"/>
    <property type="match status" value="1"/>
</dbReference>
<keyword evidence="2" id="KW-0813">Transport</keyword>
<organism evidence="15 16">
    <name type="scientific">Granulimonas faecalis</name>
    <dbReference type="NCBI Taxonomy" id="2894155"/>
    <lineage>
        <taxon>Bacteria</taxon>
        <taxon>Bacillati</taxon>
        <taxon>Actinomycetota</taxon>
        <taxon>Coriobacteriia</taxon>
        <taxon>Coriobacteriales</taxon>
        <taxon>Kribbibacteriaceae</taxon>
        <taxon>Granulimonas</taxon>
    </lineage>
</organism>
<evidence type="ECO:0000256" key="11">
    <source>
        <dbReference type="PROSITE-ProRule" id="PRU00421"/>
    </source>
</evidence>
<evidence type="ECO:0000256" key="12">
    <source>
        <dbReference type="SAM" id="Phobius"/>
    </source>
</evidence>
<keyword evidence="5" id="KW-0808">Transferase</keyword>
<dbReference type="Pfam" id="PF00367">
    <property type="entry name" value="PTS_EIIB"/>
    <property type="match status" value="1"/>
</dbReference>
<dbReference type="InterPro" id="IPR050558">
    <property type="entry name" value="PTS_Sugar-Specific_Components"/>
</dbReference>
<evidence type="ECO:0000259" key="14">
    <source>
        <dbReference type="PROSITE" id="PS51103"/>
    </source>
</evidence>
<evidence type="ECO:0000256" key="9">
    <source>
        <dbReference type="ARBA" id="ARBA00022989"/>
    </source>
</evidence>
<name>A0AAV5B2L1_9ACTN</name>
<gene>
    <name evidence="15" type="ORF">ATOP_05280</name>
</gene>
<keyword evidence="9 12" id="KW-1133">Transmembrane helix</keyword>